<keyword evidence="3" id="KW-1185">Reference proteome</keyword>
<dbReference type="Proteomes" id="UP000195514">
    <property type="component" value="Chromosome I"/>
</dbReference>
<feature type="transmembrane region" description="Helical" evidence="1">
    <location>
        <begin position="96"/>
        <end position="118"/>
    </location>
</feature>
<dbReference type="InterPro" id="IPR008875">
    <property type="entry name" value="TraX"/>
</dbReference>
<dbReference type="RefSeq" id="WP_087861435.1">
    <property type="nucleotide sequence ID" value="NZ_LT859958.1"/>
</dbReference>
<feature type="transmembrane region" description="Helical" evidence="1">
    <location>
        <begin position="36"/>
        <end position="54"/>
    </location>
</feature>
<gene>
    <name evidence="2" type="ORF">CFX1CAM_0441</name>
</gene>
<name>A0A1Y6K3S3_9CHLR</name>
<protein>
    <submittedName>
        <fullName evidence="2">Putative membrane protein</fullName>
    </submittedName>
</protein>
<feature type="transmembrane region" description="Helical" evidence="1">
    <location>
        <begin position="201"/>
        <end position="220"/>
    </location>
</feature>
<dbReference type="KEGG" id="abat:CFX1CAM_0441"/>
<reference evidence="3" key="1">
    <citation type="submission" date="2017-05" db="EMBL/GenBank/DDBJ databases">
        <authorList>
            <person name="Kirkegaard R."/>
            <person name="Mcilroy J S."/>
        </authorList>
    </citation>
    <scope>NUCLEOTIDE SEQUENCE [LARGE SCALE GENOMIC DNA]</scope>
</reference>
<keyword evidence="1" id="KW-0812">Transmembrane</keyword>
<dbReference type="AlphaFoldDB" id="A0A1Y6K3S3"/>
<dbReference type="OrthoDB" id="9781069at2"/>
<evidence type="ECO:0000256" key="1">
    <source>
        <dbReference type="SAM" id="Phobius"/>
    </source>
</evidence>
<feature type="transmembrane region" description="Helical" evidence="1">
    <location>
        <begin position="232"/>
        <end position="252"/>
    </location>
</feature>
<feature type="transmembrane region" description="Helical" evidence="1">
    <location>
        <begin position="12"/>
        <end position="30"/>
    </location>
</feature>
<dbReference type="EMBL" id="LT859958">
    <property type="protein sequence ID" value="SMX53507.1"/>
    <property type="molecule type" value="Genomic_DNA"/>
</dbReference>
<evidence type="ECO:0000313" key="2">
    <source>
        <dbReference type="EMBL" id="SMX53507.1"/>
    </source>
</evidence>
<keyword evidence="1" id="KW-0472">Membrane</keyword>
<feature type="transmembrane region" description="Helical" evidence="1">
    <location>
        <begin position="66"/>
        <end position="84"/>
    </location>
</feature>
<sequence length="254" mass="29864">MEKKCNAYQLKIFAMIFMIIEHIHTFLNIGPYWIGLFTRFVAPLFTFFIVEGFYKTSSRKKYFLRTFLFSIIMLAGNVLINLIFKVTDPVTNTMNFYSIVQGLNIFMTFAVFILLMMLIEKIKKKEKMVLSIFLFSILSLFSILFTEGGSVLYPILLIMYFFYGNKKKISLGISLVAIINFVIAFFNYRSGVTGTDFFRNMALYNDWANFLVIIPIFLYDGSRGKNTKFAKWFFYIIYPLHIWILYITSLLLNK</sequence>
<organism evidence="2 3">
    <name type="scientific">Candidatus Brevifilum fermentans</name>
    <dbReference type="NCBI Taxonomy" id="1986204"/>
    <lineage>
        <taxon>Bacteria</taxon>
        <taxon>Bacillati</taxon>
        <taxon>Chloroflexota</taxon>
        <taxon>Anaerolineae</taxon>
        <taxon>Anaerolineales</taxon>
        <taxon>Anaerolineaceae</taxon>
        <taxon>Candidatus Brevifilum</taxon>
    </lineage>
</organism>
<keyword evidence="1" id="KW-1133">Transmembrane helix</keyword>
<feature type="transmembrane region" description="Helical" evidence="1">
    <location>
        <begin position="130"/>
        <end position="163"/>
    </location>
</feature>
<proteinExistence type="predicted"/>
<evidence type="ECO:0000313" key="3">
    <source>
        <dbReference type="Proteomes" id="UP000195514"/>
    </source>
</evidence>
<feature type="transmembrane region" description="Helical" evidence="1">
    <location>
        <begin position="169"/>
        <end position="189"/>
    </location>
</feature>
<dbReference type="Pfam" id="PF05857">
    <property type="entry name" value="TraX"/>
    <property type="match status" value="1"/>
</dbReference>
<accession>A0A1Y6K3S3</accession>